<dbReference type="SUPFAM" id="SSF53850">
    <property type="entry name" value="Periplasmic binding protein-like II"/>
    <property type="match status" value="1"/>
</dbReference>
<dbReference type="PANTHER" id="PTHR30126:SF6">
    <property type="entry name" value="HTH-TYPE TRANSCRIPTIONAL REGULATOR CYSB-RELATED"/>
    <property type="match status" value="1"/>
</dbReference>
<dbReference type="InterPro" id="IPR036390">
    <property type="entry name" value="WH_DNA-bd_sf"/>
</dbReference>
<dbReference type="OrthoDB" id="5297026at2"/>
<evidence type="ECO:0000313" key="7">
    <source>
        <dbReference type="Proteomes" id="UP000297475"/>
    </source>
</evidence>
<dbReference type="Gene3D" id="1.10.10.10">
    <property type="entry name" value="Winged helix-like DNA-binding domain superfamily/Winged helix DNA-binding domain"/>
    <property type="match status" value="1"/>
</dbReference>
<dbReference type="GO" id="GO:0019344">
    <property type="term" value="P:cysteine biosynthetic process"/>
    <property type="evidence" value="ECO:0007669"/>
    <property type="project" value="TreeGrafter"/>
</dbReference>
<dbReference type="NCBIfam" id="NF009327">
    <property type="entry name" value="PRK12684.1"/>
    <property type="match status" value="1"/>
</dbReference>
<sequence>MNLQQLRIVRETARRQFNLTAVSASLFTSQSGVSKHLRDLENELGVVLFERRGKRLMGLTEPGEVVLQSVERILSEIDTIKQSSQQFAHSDSGTLRIATTHTQARYALPKVLKAFQIKFPKVRLELHQCSPDEIVTMLKTGDVDVGIATEALLSNASTFACFPFYSWHHSVIVPKGHSLDIAVPLTLEALVQHPIITYHSGYTGRANIDEAFRKAGLKPEIAMSAVDADVIKTYVELGLGAGIIASVAFDPQRDTELRLLSGNSLFPSNTTLLAIRRNGFLRSYLYDFLQLCSPELKRAEVNHALISN</sequence>
<evidence type="ECO:0000256" key="4">
    <source>
        <dbReference type="ARBA" id="ARBA00023163"/>
    </source>
</evidence>
<dbReference type="GO" id="GO:0003700">
    <property type="term" value="F:DNA-binding transcription factor activity"/>
    <property type="evidence" value="ECO:0007669"/>
    <property type="project" value="InterPro"/>
</dbReference>
<dbReference type="InterPro" id="IPR000847">
    <property type="entry name" value="LysR_HTH_N"/>
</dbReference>
<dbReference type="RefSeq" id="WP_135484868.1">
    <property type="nucleotide sequence ID" value="NZ_SRMF01000014.1"/>
</dbReference>
<gene>
    <name evidence="6" type="ORF">E4656_18785</name>
</gene>
<dbReference type="AlphaFoldDB" id="A0A4Z0W1J4"/>
<dbReference type="InterPro" id="IPR037423">
    <property type="entry name" value="CysB_PBP2"/>
</dbReference>
<feature type="domain" description="HTH lysR-type" evidence="5">
    <location>
        <begin position="1"/>
        <end position="59"/>
    </location>
</feature>
<accession>A0A4Z0W1J4</accession>
<evidence type="ECO:0000259" key="5">
    <source>
        <dbReference type="PROSITE" id="PS50931"/>
    </source>
</evidence>
<dbReference type="InterPro" id="IPR005119">
    <property type="entry name" value="LysR_subst-bd"/>
</dbReference>
<dbReference type="Pfam" id="PF03466">
    <property type="entry name" value="LysR_substrate"/>
    <property type="match status" value="1"/>
</dbReference>
<dbReference type="InterPro" id="IPR036388">
    <property type="entry name" value="WH-like_DNA-bd_sf"/>
</dbReference>
<dbReference type="CDD" id="cd08413">
    <property type="entry name" value="PBP2_CysB_like"/>
    <property type="match status" value="1"/>
</dbReference>
<dbReference type="GO" id="GO:0000976">
    <property type="term" value="F:transcription cis-regulatory region binding"/>
    <property type="evidence" value="ECO:0007669"/>
    <property type="project" value="TreeGrafter"/>
</dbReference>
<reference evidence="6 7" key="1">
    <citation type="submission" date="2019-04" db="EMBL/GenBank/DDBJ databases">
        <title>Natronospirillum operosus gen. nov., sp. nov., a haloalkaliphilic satellite isolated from decaying biomass of laboratory culture of cyanobacterium Geitlerinema sp. and proposal of Natronospirillaceae fam. nov. and Saccharospirillaceae fam. nov.</title>
        <authorList>
            <person name="Kevbrin V."/>
            <person name="Boltyanskaya Y."/>
            <person name="Koziaeva V."/>
            <person name="Grouzdev D.S."/>
            <person name="Park M."/>
            <person name="Cho J."/>
        </authorList>
    </citation>
    <scope>NUCLEOTIDE SEQUENCE [LARGE SCALE GENOMIC DNA]</scope>
    <source>
        <strain evidence="6 7">G-116</strain>
    </source>
</reference>
<dbReference type="PRINTS" id="PR00039">
    <property type="entry name" value="HTHLYSR"/>
</dbReference>
<dbReference type="Proteomes" id="UP000297475">
    <property type="component" value="Unassembled WGS sequence"/>
</dbReference>
<dbReference type="PANTHER" id="PTHR30126">
    <property type="entry name" value="HTH-TYPE TRANSCRIPTIONAL REGULATOR"/>
    <property type="match status" value="1"/>
</dbReference>
<name>A0A4Z0W1J4_9GAMM</name>
<dbReference type="SUPFAM" id="SSF46785">
    <property type="entry name" value="Winged helix' DNA-binding domain"/>
    <property type="match status" value="1"/>
</dbReference>
<keyword evidence="3" id="KW-0238">DNA-binding</keyword>
<evidence type="ECO:0000256" key="2">
    <source>
        <dbReference type="ARBA" id="ARBA00023015"/>
    </source>
</evidence>
<comment type="similarity">
    <text evidence="1">Belongs to the LysR transcriptional regulatory family.</text>
</comment>
<proteinExistence type="inferred from homology"/>
<evidence type="ECO:0000313" key="6">
    <source>
        <dbReference type="EMBL" id="TGG90310.1"/>
    </source>
</evidence>
<comment type="caution">
    <text evidence="6">The sequence shown here is derived from an EMBL/GenBank/DDBJ whole genome shotgun (WGS) entry which is preliminary data.</text>
</comment>
<dbReference type="EMBL" id="SRMF01000014">
    <property type="protein sequence ID" value="TGG90310.1"/>
    <property type="molecule type" value="Genomic_DNA"/>
</dbReference>
<evidence type="ECO:0000256" key="1">
    <source>
        <dbReference type="ARBA" id="ARBA00009437"/>
    </source>
</evidence>
<organism evidence="6 7">
    <name type="scientific">Natronospirillum operosum</name>
    <dbReference type="NCBI Taxonomy" id="2759953"/>
    <lineage>
        <taxon>Bacteria</taxon>
        <taxon>Pseudomonadati</taxon>
        <taxon>Pseudomonadota</taxon>
        <taxon>Gammaproteobacteria</taxon>
        <taxon>Oceanospirillales</taxon>
        <taxon>Natronospirillaceae</taxon>
        <taxon>Natronospirillum</taxon>
    </lineage>
</organism>
<dbReference type="Pfam" id="PF00126">
    <property type="entry name" value="HTH_1"/>
    <property type="match status" value="1"/>
</dbReference>
<protein>
    <submittedName>
        <fullName evidence="6">CysB family HTH-type transcriptional regulator</fullName>
    </submittedName>
</protein>
<dbReference type="Gene3D" id="3.40.190.10">
    <property type="entry name" value="Periplasmic binding protein-like II"/>
    <property type="match status" value="2"/>
</dbReference>
<dbReference type="PROSITE" id="PS50931">
    <property type="entry name" value="HTH_LYSR"/>
    <property type="match status" value="1"/>
</dbReference>
<keyword evidence="7" id="KW-1185">Reference proteome</keyword>
<keyword evidence="2" id="KW-0805">Transcription regulation</keyword>
<keyword evidence="4" id="KW-0804">Transcription</keyword>
<evidence type="ECO:0000256" key="3">
    <source>
        <dbReference type="ARBA" id="ARBA00023125"/>
    </source>
</evidence>